<dbReference type="EMBL" id="WPHG01000008">
    <property type="protein sequence ID" value="MVA99877.1"/>
    <property type="molecule type" value="Genomic_DNA"/>
</dbReference>
<evidence type="ECO:0000256" key="3">
    <source>
        <dbReference type="ARBA" id="ARBA00022801"/>
    </source>
</evidence>
<dbReference type="AlphaFoldDB" id="A0A844QKS6"/>
<organism evidence="5 6">
    <name type="scientific">Nitratireductor arenosus</name>
    <dbReference type="NCBI Taxonomy" id="2682096"/>
    <lineage>
        <taxon>Bacteria</taxon>
        <taxon>Pseudomonadati</taxon>
        <taxon>Pseudomonadota</taxon>
        <taxon>Alphaproteobacteria</taxon>
        <taxon>Hyphomicrobiales</taxon>
        <taxon>Phyllobacteriaceae</taxon>
        <taxon>Nitratireductor</taxon>
    </lineage>
</organism>
<keyword evidence="1" id="KW-1188">Viral release from host cell</keyword>
<evidence type="ECO:0000256" key="1">
    <source>
        <dbReference type="ARBA" id="ARBA00022612"/>
    </source>
</evidence>
<evidence type="ECO:0000313" key="6">
    <source>
        <dbReference type="Proteomes" id="UP000463224"/>
    </source>
</evidence>
<evidence type="ECO:0000256" key="2">
    <source>
        <dbReference type="ARBA" id="ARBA00022670"/>
    </source>
</evidence>
<keyword evidence="2 5" id="KW-0645">Protease</keyword>
<dbReference type="SUPFAM" id="SSF50789">
    <property type="entry name" value="Herpes virus serine proteinase, assemblin"/>
    <property type="match status" value="1"/>
</dbReference>
<name>A0A844QKS6_9HYPH</name>
<dbReference type="RefSeq" id="WP_156715526.1">
    <property type="nucleotide sequence ID" value="NZ_WPHG01000008.1"/>
</dbReference>
<evidence type="ECO:0000313" key="5">
    <source>
        <dbReference type="EMBL" id="MVA99877.1"/>
    </source>
</evidence>
<sequence length="188" mass="20195">MNVETARTRDAAGWARPGAGAGKGGRFRGYASLFGRLDQGRDLIEPGAFARALAEKGPGGIRMLFQHDPAQPIGRWLALREDTRGLFVEGVLSPGVGRAREVRALIAEGAIDGLSIGFRTVRAAREPRRRVRRILEADLWEISVVTFPMLTGARVEAIGPDSEATSPPGDLAGIIRAATFLIEGKEPQ</sequence>
<feature type="domain" description="Prohead serine protease" evidence="4">
    <location>
        <begin position="26"/>
        <end position="159"/>
    </location>
</feature>
<dbReference type="InterPro" id="IPR054613">
    <property type="entry name" value="Peptidase_S78_dom"/>
</dbReference>
<evidence type="ECO:0000259" key="4">
    <source>
        <dbReference type="Pfam" id="PF04586"/>
    </source>
</evidence>
<dbReference type="InterPro" id="IPR006433">
    <property type="entry name" value="Prohead_protease"/>
</dbReference>
<dbReference type="GO" id="GO:0008233">
    <property type="term" value="F:peptidase activity"/>
    <property type="evidence" value="ECO:0007669"/>
    <property type="project" value="UniProtKB-KW"/>
</dbReference>
<reference evidence="5 6" key="1">
    <citation type="submission" date="2019-12" db="EMBL/GenBank/DDBJ databases">
        <title>Nitratireductor arenosus sp. nov., Isolated from sea sand, Jeju island, South Korea.</title>
        <authorList>
            <person name="Kim W."/>
        </authorList>
    </citation>
    <scope>NUCLEOTIDE SEQUENCE [LARGE SCALE GENOMIC DNA]</scope>
    <source>
        <strain evidence="5 6">CAU 1489</strain>
    </source>
</reference>
<keyword evidence="6" id="KW-1185">Reference proteome</keyword>
<dbReference type="Proteomes" id="UP000463224">
    <property type="component" value="Unassembled WGS sequence"/>
</dbReference>
<dbReference type="NCBIfam" id="TIGR01543">
    <property type="entry name" value="proheadase_HK97"/>
    <property type="match status" value="1"/>
</dbReference>
<gene>
    <name evidence="5" type="ORF">GN330_21730</name>
</gene>
<protein>
    <submittedName>
        <fullName evidence="5">HK97 family phage prohead protease</fullName>
    </submittedName>
</protein>
<accession>A0A844QKS6</accession>
<keyword evidence="3" id="KW-0378">Hydrolase</keyword>
<comment type="caution">
    <text evidence="5">The sequence shown here is derived from an EMBL/GenBank/DDBJ whole genome shotgun (WGS) entry which is preliminary data.</text>
</comment>
<dbReference type="GO" id="GO:0006508">
    <property type="term" value="P:proteolysis"/>
    <property type="evidence" value="ECO:0007669"/>
    <property type="project" value="UniProtKB-KW"/>
</dbReference>
<proteinExistence type="predicted"/>
<dbReference type="Pfam" id="PF04586">
    <property type="entry name" value="Peptidase_S78"/>
    <property type="match status" value="1"/>
</dbReference>